<evidence type="ECO:0000313" key="1">
    <source>
        <dbReference type="EMBL" id="RUS49278.1"/>
    </source>
</evidence>
<dbReference type="EMBL" id="JTFC01000235">
    <property type="protein sequence ID" value="RUS49278.1"/>
    <property type="molecule type" value="Genomic_DNA"/>
</dbReference>
<name>A0A433RNJ6_9BACL</name>
<feature type="non-terminal residue" evidence="1">
    <location>
        <position position="1"/>
    </location>
</feature>
<keyword evidence="2" id="KW-1185">Reference proteome</keyword>
<evidence type="ECO:0000313" key="2">
    <source>
        <dbReference type="Proteomes" id="UP000288623"/>
    </source>
</evidence>
<organism evidence="1 2">
    <name type="scientific">Candidatus Kurthia intestinigallinarum</name>
    <dbReference type="NCBI Taxonomy" id="1562256"/>
    <lineage>
        <taxon>Bacteria</taxon>
        <taxon>Bacillati</taxon>
        <taxon>Bacillota</taxon>
        <taxon>Bacilli</taxon>
        <taxon>Bacillales</taxon>
        <taxon>Caryophanaceae</taxon>
        <taxon>Kurthia</taxon>
    </lineage>
</organism>
<gene>
    <name evidence="1" type="ORF">QI30_20210</name>
</gene>
<dbReference type="Gene3D" id="3.40.50.300">
    <property type="entry name" value="P-loop containing nucleotide triphosphate hydrolases"/>
    <property type="match status" value="1"/>
</dbReference>
<protein>
    <submittedName>
        <fullName evidence="1">Type II restriction endonuclease</fullName>
    </submittedName>
</protein>
<keyword evidence="1" id="KW-0540">Nuclease</keyword>
<sequence>KEHDVFSQFDIINVAGSGDNDSENIEALEKVKKAIGDDPENAYTITITCGKLTTGVSVPAWTGVMMLSNTTSPSTYLQTAFRVQTPANIGGQIKTECYVFDFAPDRTLKMVAQAAQLNTKAGSLNSPDQKAAMATFLNYCSVISNDNSKMNAIDVEHMLRQLKRAAVDKVVSTGFDDTNLYTDELLRLNEADIQDFNDLKAIIGTSKQEKKPLDVTINNQGFDDEEWQKALDAEKKKPKQRTPEEQEAIDKLNELKKQKKTMISILRGISIRIPMMIFGANIDADKEITLRNFVNLVDEKSWNEFMPPGVTKELFKKFSKYYDAEVFVEAGLKIRRKAKAADKSSSVKERVMKIADIFATFKNPDKETVLTPWKVVNRHLIETLGGESFFDEKFEYALHDGENTRLYTKPNITKNSLMNSDSKVLEINSKSGLYPLLACYNIYRQRVNEFRASVSN</sequence>
<accession>A0A433RNJ6</accession>
<keyword evidence="1" id="KW-0255">Endonuclease</keyword>
<dbReference type="Proteomes" id="UP000288623">
    <property type="component" value="Unassembled WGS sequence"/>
</dbReference>
<dbReference type="GO" id="GO:0004519">
    <property type="term" value="F:endonuclease activity"/>
    <property type="evidence" value="ECO:0007669"/>
    <property type="project" value="UniProtKB-KW"/>
</dbReference>
<feature type="non-terminal residue" evidence="1">
    <location>
        <position position="456"/>
    </location>
</feature>
<dbReference type="AlphaFoldDB" id="A0A433RNJ6"/>
<keyword evidence="1" id="KW-0378">Hydrolase</keyword>
<proteinExistence type="predicted"/>
<reference evidence="1 2" key="1">
    <citation type="submission" date="2014-11" db="EMBL/GenBank/DDBJ databases">
        <title>Genome sequence and analysis of novel Kurthia sp.</title>
        <authorList>
            <person name="Lawson J.N."/>
            <person name="Gonzalez J.E."/>
            <person name="Rinauldi L."/>
            <person name="Xuan Z."/>
            <person name="Firman A."/>
            <person name="Shaddox L."/>
            <person name="Trudeau A."/>
            <person name="Shah S."/>
            <person name="Reiman D."/>
        </authorList>
    </citation>
    <scope>NUCLEOTIDE SEQUENCE [LARGE SCALE GENOMIC DNA]</scope>
    <source>
        <strain evidence="1 2">3B1D</strain>
    </source>
</reference>
<dbReference type="InterPro" id="IPR027417">
    <property type="entry name" value="P-loop_NTPase"/>
</dbReference>
<comment type="caution">
    <text evidence="1">The sequence shown here is derived from an EMBL/GenBank/DDBJ whole genome shotgun (WGS) entry which is preliminary data.</text>
</comment>